<dbReference type="PANTHER" id="PTHR34387">
    <property type="entry name" value="SLR1258 PROTEIN"/>
    <property type="match status" value="1"/>
</dbReference>
<dbReference type="InterPro" id="IPR007497">
    <property type="entry name" value="SIMPL/DUF541"/>
</dbReference>
<evidence type="ECO:0000313" key="2">
    <source>
        <dbReference type="EMBL" id="VFJ14965.1"/>
    </source>
</evidence>
<dbReference type="Gene3D" id="3.30.110.170">
    <property type="entry name" value="Protein of unknown function (DUF541), domain 1"/>
    <property type="match status" value="1"/>
</dbReference>
<dbReference type="GO" id="GO:0006974">
    <property type="term" value="P:DNA damage response"/>
    <property type="evidence" value="ECO:0007669"/>
    <property type="project" value="TreeGrafter"/>
</dbReference>
<sequence length="275" mass="29594">MLSKFKNLNNGNCSVVIILLVGVSFGFVTLTLFSMESGKVFAQANVSNMPNSTHFEPPNNNTNNNTLYVSGTATGKVSTDLVTISVGVQSTNMTATDALISNSKIVNETISNLIANGVKENEISTSQYTIQPNYNYSESGNIINTVGFTVSNILTIQSPNLKNISLWIDSAVSAGANTINGVDFKVSDQLLENVRNTLIEQAIVNAKQKAEITARAIGASIMGIKSISINTDGFSPIPFDEQFMQKAFTFEGSSTPIIPGEQEVTINVQIAYKFR</sequence>
<dbReference type="OrthoDB" id="11982at2157"/>
<dbReference type="Pfam" id="PF04402">
    <property type="entry name" value="SIMPL"/>
    <property type="match status" value="1"/>
</dbReference>
<protein>
    <submittedName>
        <fullName evidence="2">26 kDa periplasmic immunogenic protein</fullName>
    </submittedName>
</protein>
<dbReference type="PANTHER" id="PTHR34387:SF2">
    <property type="entry name" value="SLR1258 PROTEIN"/>
    <property type="match status" value="1"/>
</dbReference>
<accession>A0A484ICB7</accession>
<gene>
    <name evidence="2" type="ORF">NFRAN_2643</name>
</gene>
<organism evidence="2 3">
    <name type="scientific">Candidatus Nitrosocosmicus franklandianus</name>
    <dbReference type="NCBI Taxonomy" id="1798806"/>
    <lineage>
        <taxon>Archaea</taxon>
        <taxon>Nitrososphaerota</taxon>
        <taxon>Nitrososphaeria</taxon>
        <taxon>Nitrososphaerales</taxon>
        <taxon>Nitrososphaeraceae</taxon>
        <taxon>Candidatus Nitrosocosmicus</taxon>
    </lineage>
</organism>
<keyword evidence="1" id="KW-0812">Transmembrane</keyword>
<dbReference type="RefSeq" id="WP_134485014.1">
    <property type="nucleotide sequence ID" value="NZ_LR216287.1"/>
</dbReference>
<name>A0A484ICB7_9ARCH</name>
<dbReference type="Gene3D" id="3.30.70.2970">
    <property type="entry name" value="Protein of unknown function (DUF541), domain 2"/>
    <property type="match status" value="1"/>
</dbReference>
<dbReference type="InterPro" id="IPR052022">
    <property type="entry name" value="26kDa_periplasmic_antigen"/>
</dbReference>
<keyword evidence="1" id="KW-1133">Transmembrane helix</keyword>
<reference evidence="2 3" key="1">
    <citation type="submission" date="2019-02" db="EMBL/GenBank/DDBJ databases">
        <authorList>
            <person name="Lehtovirta-Morley E L."/>
        </authorList>
    </citation>
    <scope>NUCLEOTIDE SEQUENCE [LARGE SCALE GENOMIC DNA]</scope>
    <source>
        <strain evidence="2">NFRAN1</strain>
    </source>
</reference>
<dbReference type="EMBL" id="LR216287">
    <property type="protein sequence ID" value="VFJ14965.1"/>
    <property type="molecule type" value="Genomic_DNA"/>
</dbReference>
<dbReference type="GeneID" id="39421792"/>
<keyword evidence="1" id="KW-0472">Membrane</keyword>
<proteinExistence type="predicted"/>
<dbReference type="Proteomes" id="UP000294299">
    <property type="component" value="Chromosome NFRAN"/>
</dbReference>
<feature type="transmembrane region" description="Helical" evidence="1">
    <location>
        <begin position="12"/>
        <end position="33"/>
    </location>
</feature>
<keyword evidence="3" id="KW-1185">Reference proteome</keyword>
<dbReference type="AlphaFoldDB" id="A0A484ICB7"/>
<evidence type="ECO:0000313" key="3">
    <source>
        <dbReference type="Proteomes" id="UP000294299"/>
    </source>
</evidence>
<dbReference type="KEGG" id="nfn:NFRAN_2643"/>
<evidence type="ECO:0000256" key="1">
    <source>
        <dbReference type="SAM" id="Phobius"/>
    </source>
</evidence>